<keyword evidence="1" id="KW-0812">Transmembrane</keyword>
<dbReference type="AlphaFoldDB" id="A0ABC8CUL3"/>
<evidence type="ECO:0000256" key="1">
    <source>
        <dbReference type="SAM" id="Phobius"/>
    </source>
</evidence>
<keyword evidence="1" id="KW-1133">Transmembrane helix</keyword>
<sequence>MKPRMAPRLGRKFLMKPTLELLSKMNWFMSVFFIFAVLKLNLLHFRYRFAYVKYYILFAMNLEVLLPFP</sequence>
<organism evidence="2 3">
    <name type="scientific">Clostridium botulinum</name>
    <dbReference type="NCBI Taxonomy" id="1491"/>
    <lineage>
        <taxon>Bacteria</taxon>
        <taxon>Bacillati</taxon>
        <taxon>Bacillota</taxon>
        <taxon>Clostridia</taxon>
        <taxon>Eubacteriales</taxon>
        <taxon>Clostridiaceae</taxon>
        <taxon>Clostridium</taxon>
    </lineage>
</organism>
<gene>
    <name evidence="2" type="ORF">C7M56_04145</name>
</gene>
<reference evidence="2 3" key="1">
    <citation type="submission" date="2018-01" db="EMBL/GenBank/DDBJ databases">
        <title>Genetic Diversity of Clostridium botulinum in seafood.</title>
        <authorList>
            <person name="Athira V."/>
            <person name="Arun Jyothi P.V."/>
            <person name="Lalitha K.V."/>
            <person name="Joseph T.C."/>
        </authorList>
    </citation>
    <scope>NUCLEOTIDE SEQUENCE [LARGE SCALE GENOMIC DNA]</scope>
    <source>
        <strain evidence="2 3">Mfbjulcb8</strain>
    </source>
</reference>
<dbReference type="Proteomes" id="UP000240615">
    <property type="component" value="Chromosome"/>
</dbReference>
<dbReference type="EMBL" id="CP027777">
    <property type="protein sequence ID" value="AVQ37912.1"/>
    <property type="molecule type" value="Genomic_DNA"/>
</dbReference>
<name>A0ABC8CUL3_CLOBO</name>
<keyword evidence="1" id="KW-0472">Membrane</keyword>
<feature type="transmembrane region" description="Helical" evidence="1">
    <location>
        <begin position="21"/>
        <end position="38"/>
    </location>
</feature>
<protein>
    <submittedName>
        <fullName evidence="2">Uncharacterized protein</fullName>
    </submittedName>
</protein>
<evidence type="ECO:0000313" key="2">
    <source>
        <dbReference type="EMBL" id="AVQ37912.1"/>
    </source>
</evidence>
<proteinExistence type="predicted"/>
<accession>A0ABC8CUL3</accession>
<evidence type="ECO:0000313" key="3">
    <source>
        <dbReference type="Proteomes" id="UP000240615"/>
    </source>
</evidence>